<dbReference type="STRING" id="96773.Tchl_2349"/>
<evidence type="ECO:0000313" key="8">
    <source>
        <dbReference type="EMBL" id="APR05189.1"/>
    </source>
</evidence>
<keyword evidence="3" id="KW-0949">S-adenosyl-L-methionine</keyword>
<dbReference type="Gene3D" id="3.20.20.70">
    <property type="entry name" value="Aldolase class I"/>
    <property type="match status" value="1"/>
</dbReference>
<evidence type="ECO:0000256" key="6">
    <source>
        <dbReference type="ARBA" id="ARBA00023014"/>
    </source>
</evidence>
<dbReference type="GO" id="GO:0016491">
    <property type="term" value="F:oxidoreductase activity"/>
    <property type="evidence" value="ECO:0007669"/>
    <property type="project" value="InterPro"/>
</dbReference>
<organism evidence="8 9">
    <name type="scientific">Thauera chlorobenzoica</name>
    <dbReference type="NCBI Taxonomy" id="96773"/>
    <lineage>
        <taxon>Bacteria</taxon>
        <taxon>Pseudomonadati</taxon>
        <taxon>Pseudomonadota</taxon>
        <taxon>Betaproteobacteria</taxon>
        <taxon>Rhodocyclales</taxon>
        <taxon>Zoogloeaceae</taxon>
        <taxon>Thauera</taxon>
    </lineage>
</organism>
<dbReference type="Proteomes" id="UP000185739">
    <property type="component" value="Chromosome"/>
</dbReference>
<dbReference type="Pfam" id="PF04055">
    <property type="entry name" value="Radical_SAM"/>
    <property type="match status" value="1"/>
</dbReference>
<dbReference type="SFLD" id="SFLDG01384">
    <property type="entry name" value="thioether_bond_formation_requi"/>
    <property type="match status" value="1"/>
</dbReference>
<dbReference type="NCBIfam" id="TIGR04085">
    <property type="entry name" value="rSAM_more_4Fe4S"/>
    <property type="match status" value="1"/>
</dbReference>
<dbReference type="SFLD" id="SFLDF00285">
    <property type="entry name" value="anaerobic_Ser-type_sulfatase-m"/>
    <property type="match status" value="1"/>
</dbReference>
<accession>A0A1H5RQY1</accession>
<dbReference type="SFLD" id="SFLDG01072">
    <property type="entry name" value="dehydrogenase_like"/>
    <property type="match status" value="1"/>
</dbReference>
<evidence type="ECO:0000256" key="4">
    <source>
        <dbReference type="ARBA" id="ARBA00022723"/>
    </source>
</evidence>
<protein>
    <submittedName>
        <fullName evidence="8">Radical SAM sulfatase maturation protein</fullName>
    </submittedName>
</protein>
<dbReference type="EMBL" id="CP018839">
    <property type="protein sequence ID" value="APR05189.1"/>
    <property type="molecule type" value="Genomic_DNA"/>
</dbReference>
<gene>
    <name evidence="8" type="ORF">Tchl_2349</name>
</gene>
<comment type="cofactor">
    <cofactor evidence="1">
        <name>[4Fe-4S] cluster</name>
        <dbReference type="ChEBI" id="CHEBI:49883"/>
    </cofactor>
</comment>
<dbReference type="KEGG" id="tcl:Tchl_2349"/>
<dbReference type="GO" id="GO:0046872">
    <property type="term" value="F:metal ion binding"/>
    <property type="evidence" value="ECO:0007669"/>
    <property type="project" value="UniProtKB-KW"/>
</dbReference>
<dbReference type="SUPFAM" id="SSF102114">
    <property type="entry name" value="Radical SAM enzymes"/>
    <property type="match status" value="1"/>
</dbReference>
<keyword evidence="6" id="KW-0411">Iron-sulfur</keyword>
<proteinExistence type="inferred from homology"/>
<dbReference type="PANTHER" id="PTHR43273">
    <property type="entry name" value="ANAEROBIC SULFATASE-MATURATING ENZYME HOMOLOG ASLB-RELATED"/>
    <property type="match status" value="1"/>
</dbReference>
<dbReference type="PANTHER" id="PTHR43273:SF3">
    <property type="entry name" value="ANAEROBIC SULFATASE-MATURATING ENZYME HOMOLOG ASLB-RELATED"/>
    <property type="match status" value="1"/>
</dbReference>
<sequence length="440" mass="49513">MTDALSPPAAYAAPLPPPAQARTRPFHTLAKPIGPACNLRCTYCFYLDKSALFPSSASLRMPDDVLENFIRDYIRLQDAAEISFAWQGGEPTLLGVDFFRKVLTLQQRFADGRPITNALQTNATLIDDAWGEFLAEHGFLVGVSIDGPAELHDSYRIDPRGGPSFARVRQGIEKLKQHRVEFNTLTVVNRRNVKHPLKVYRFLKDIGARFIQFIPLVEREVDANRGGGLASPPCPGERTRTRPAPWSVMPVAYGNFLTAIFDEWVREDVGSTFVQLFDNALGSWLGHGSSLCVFAETCGRAIAIEHDGSVYACDHYVYPQYRLGRLGERTLANMVDSPAQRKFGADKSDTLPAYCRRCEFRFACHGECPKHRFLDTPDGEPGLNYLCAGYRHFFRHIDPYMRKMAELLRQQRPAAQIMALARQWQGRPPRTGRPPPPTRS</sequence>
<dbReference type="SFLD" id="SFLDS00029">
    <property type="entry name" value="Radical_SAM"/>
    <property type="match status" value="1"/>
</dbReference>
<dbReference type="OrthoDB" id="308557at2"/>
<dbReference type="InterPro" id="IPR013785">
    <property type="entry name" value="Aldolase_TIM"/>
</dbReference>
<keyword evidence="2" id="KW-0004">4Fe-4S</keyword>
<keyword evidence="5" id="KW-0408">Iron</keyword>
<evidence type="ECO:0000256" key="2">
    <source>
        <dbReference type="ARBA" id="ARBA00022485"/>
    </source>
</evidence>
<dbReference type="Pfam" id="PF13186">
    <property type="entry name" value="SPASM"/>
    <property type="match status" value="1"/>
</dbReference>
<dbReference type="RefSeq" id="WP_075148590.1">
    <property type="nucleotide sequence ID" value="NZ_CP018839.1"/>
</dbReference>
<dbReference type="NCBIfam" id="TIGR03942">
    <property type="entry name" value="sulfatase_rSAM"/>
    <property type="match status" value="1"/>
</dbReference>
<evidence type="ECO:0000256" key="5">
    <source>
        <dbReference type="ARBA" id="ARBA00023004"/>
    </source>
</evidence>
<dbReference type="InterPro" id="IPR058240">
    <property type="entry name" value="rSAM_sf"/>
</dbReference>
<reference evidence="8 9" key="1">
    <citation type="submission" date="2016-12" db="EMBL/GenBank/DDBJ databases">
        <title>Complete genome sequence of Thauera chlorobenzoica, a Betaproteobacterium degrading haloaromatics anaerobically to CO2 and halides.</title>
        <authorList>
            <person name="Goris T."/>
            <person name="Mergelsberg M."/>
            <person name="Boll M."/>
        </authorList>
    </citation>
    <scope>NUCLEOTIDE SEQUENCE [LARGE SCALE GENOMIC DNA]</scope>
    <source>
        <strain evidence="8 9">3CB1</strain>
    </source>
</reference>
<dbReference type="InterPro" id="IPR007197">
    <property type="entry name" value="rSAM"/>
</dbReference>
<dbReference type="AlphaFoldDB" id="A0A1H5RQY1"/>
<evidence type="ECO:0000256" key="3">
    <source>
        <dbReference type="ARBA" id="ARBA00022691"/>
    </source>
</evidence>
<dbReference type="CDD" id="cd21120">
    <property type="entry name" value="SPASM_anSME"/>
    <property type="match status" value="1"/>
</dbReference>
<dbReference type="CDD" id="cd01335">
    <property type="entry name" value="Radical_SAM"/>
    <property type="match status" value="1"/>
</dbReference>
<keyword evidence="9" id="KW-1185">Reference proteome</keyword>
<keyword evidence="4" id="KW-0479">Metal-binding</keyword>
<evidence type="ECO:0000313" key="9">
    <source>
        <dbReference type="Proteomes" id="UP000185739"/>
    </source>
</evidence>
<dbReference type="SFLD" id="SFLDG01067">
    <property type="entry name" value="SPASM/twitch_domain_containing"/>
    <property type="match status" value="1"/>
</dbReference>
<name>A0A1H5RQY1_9RHOO</name>
<dbReference type="InterPro" id="IPR000385">
    <property type="entry name" value="MoaA_NifB_PqqE_Fe-S-bd_CS"/>
</dbReference>
<evidence type="ECO:0000256" key="7">
    <source>
        <dbReference type="ARBA" id="ARBA00023601"/>
    </source>
</evidence>
<dbReference type="NCBIfam" id="NF010308">
    <property type="entry name" value="PRK13745.1"/>
    <property type="match status" value="1"/>
</dbReference>
<dbReference type="InterPro" id="IPR034491">
    <property type="entry name" value="Anaerob_Ser_sulfatase-maturase"/>
</dbReference>
<dbReference type="PROSITE" id="PS01305">
    <property type="entry name" value="MOAA_NIFB_PQQE"/>
    <property type="match status" value="1"/>
</dbReference>
<evidence type="ECO:0000256" key="1">
    <source>
        <dbReference type="ARBA" id="ARBA00001966"/>
    </source>
</evidence>
<dbReference type="PROSITE" id="PS51918">
    <property type="entry name" value="RADICAL_SAM"/>
    <property type="match status" value="1"/>
</dbReference>
<dbReference type="GO" id="GO:0051539">
    <property type="term" value="F:4 iron, 4 sulfur cluster binding"/>
    <property type="evidence" value="ECO:0007669"/>
    <property type="project" value="UniProtKB-KW"/>
</dbReference>
<dbReference type="InterPro" id="IPR023885">
    <property type="entry name" value="4Fe4S-binding_SPASM_dom"/>
</dbReference>
<dbReference type="InterPro" id="IPR023867">
    <property type="entry name" value="Sulphatase_maturase_rSAM"/>
</dbReference>
<comment type="similarity">
    <text evidence="7">Belongs to the radical SAM superfamily. Anaerobic sulfatase-maturating enzyme family.</text>
</comment>
<dbReference type="SFLD" id="SFLDG01386">
    <property type="entry name" value="main_SPASM_domain-containing"/>
    <property type="match status" value="1"/>
</dbReference>
<dbReference type="InterPro" id="IPR047207">
    <property type="entry name" value="SPASM_anSME"/>
</dbReference>